<evidence type="ECO:0000259" key="8">
    <source>
        <dbReference type="PROSITE" id="PS50928"/>
    </source>
</evidence>
<feature type="transmembrane region" description="Helical" evidence="7">
    <location>
        <begin position="180"/>
        <end position="203"/>
    </location>
</feature>
<dbReference type="EMBL" id="LT629732">
    <property type="protein sequence ID" value="SDS96824.1"/>
    <property type="molecule type" value="Genomic_DNA"/>
</dbReference>
<keyword evidence="6 7" id="KW-0472">Membrane</keyword>
<feature type="transmembrane region" description="Helical" evidence="7">
    <location>
        <begin position="132"/>
        <end position="152"/>
    </location>
</feature>
<dbReference type="OrthoDB" id="9804439at2"/>
<keyword evidence="3" id="KW-1003">Cell membrane</keyword>
<dbReference type="Pfam" id="PF00528">
    <property type="entry name" value="BPD_transp_1"/>
    <property type="match status" value="1"/>
</dbReference>
<dbReference type="InterPro" id="IPR051393">
    <property type="entry name" value="ABC_transporter_permease"/>
</dbReference>
<comment type="similarity">
    <text evidence="7">Belongs to the binding-protein-dependent transport system permease family.</text>
</comment>
<dbReference type="GO" id="GO:0005886">
    <property type="term" value="C:plasma membrane"/>
    <property type="evidence" value="ECO:0007669"/>
    <property type="project" value="UniProtKB-SubCell"/>
</dbReference>
<dbReference type="RefSeq" id="WP_092655617.1">
    <property type="nucleotide sequence ID" value="NZ_LT629732.1"/>
</dbReference>
<keyword evidence="4 7" id="KW-0812">Transmembrane</keyword>
<evidence type="ECO:0000256" key="1">
    <source>
        <dbReference type="ARBA" id="ARBA00004651"/>
    </source>
</evidence>
<comment type="subcellular location">
    <subcellularLocation>
        <location evidence="1 7">Cell membrane</location>
        <topology evidence="1 7">Multi-pass membrane protein</topology>
    </subcellularLocation>
</comment>
<name>A0A1H1WIC6_9ACTN</name>
<dbReference type="GO" id="GO:0055085">
    <property type="term" value="P:transmembrane transport"/>
    <property type="evidence" value="ECO:0007669"/>
    <property type="project" value="InterPro"/>
</dbReference>
<evidence type="ECO:0000256" key="6">
    <source>
        <dbReference type="ARBA" id="ARBA00023136"/>
    </source>
</evidence>
<reference evidence="9 10" key="1">
    <citation type="submission" date="2016-10" db="EMBL/GenBank/DDBJ databases">
        <authorList>
            <person name="de Groot N.N."/>
        </authorList>
    </citation>
    <scope>NUCLEOTIDE SEQUENCE [LARGE SCALE GENOMIC DNA]</scope>
    <source>
        <strain evidence="9 10">DSM 22024</strain>
    </source>
</reference>
<dbReference type="PANTHER" id="PTHR30193">
    <property type="entry name" value="ABC TRANSPORTER PERMEASE PROTEIN"/>
    <property type="match status" value="1"/>
</dbReference>
<accession>A0A1H1WIC6</accession>
<keyword evidence="10" id="KW-1185">Reference proteome</keyword>
<dbReference type="PANTHER" id="PTHR30193:SF37">
    <property type="entry name" value="INNER MEMBRANE ABC TRANSPORTER PERMEASE PROTEIN YCJO"/>
    <property type="match status" value="1"/>
</dbReference>
<keyword evidence="5 7" id="KW-1133">Transmembrane helix</keyword>
<dbReference type="Proteomes" id="UP000198983">
    <property type="component" value="Chromosome I"/>
</dbReference>
<dbReference type="PROSITE" id="PS50928">
    <property type="entry name" value="ABC_TM1"/>
    <property type="match status" value="1"/>
</dbReference>
<feature type="domain" description="ABC transmembrane type-1" evidence="8">
    <location>
        <begin position="95"/>
        <end position="307"/>
    </location>
</feature>
<evidence type="ECO:0000313" key="9">
    <source>
        <dbReference type="EMBL" id="SDS96824.1"/>
    </source>
</evidence>
<keyword evidence="2 7" id="KW-0813">Transport</keyword>
<organism evidence="9 10">
    <name type="scientific">Actinopolymorpha singaporensis</name>
    <dbReference type="NCBI Taxonomy" id="117157"/>
    <lineage>
        <taxon>Bacteria</taxon>
        <taxon>Bacillati</taxon>
        <taxon>Actinomycetota</taxon>
        <taxon>Actinomycetes</taxon>
        <taxon>Propionibacteriales</taxon>
        <taxon>Actinopolymorphaceae</taxon>
        <taxon>Actinopolymorpha</taxon>
    </lineage>
</organism>
<feature type="transmembrane region" description="Helical" evidence="7">
    <location>
        <begin position="35"/>
        <end position="61"/>
    </location>
</feature>
<proteinExistence type="inferred from homology"/>
<feature type="transmembrane region" description="Helical" evidence="7">
    <location>
        <begin position="291"/>
        <end position="311"/>
    </location>
</feature>
<evidence type="ECO:0000313" key="10">
    <source>
        <dbReference type="Proteomes" id="UP000198983"/>
    </source>
</evidence>
<dbReference type="SUPFAM" id="SSF161098">
    <property type="entry name" value="MetI-like"/>
    <property type="match status" value="1"/>
</dbReference>
<protein>
    <submittedName>
        <fullName evidence="9">Carbohydrate ABC transporter membrane protein 1, CUT1 family</fullName>
    </submittedName>
</protein>
<sequence length="320" mass="35699">MTTVQLRETRRPGPSRPPVRPGLWRRFWGRSNERAGYLFILPASAHLVLFVLIPIVFSLYLSFHEWSTPGFLGAPFVGLQNYLDLLGDAPFWHAMQNTAVYTLLSVPLGMAVSLAMAVAVNRRLPGINVFRAVFFLPVITSWVAVSVVWITLLSPDAGLLNYFFGLVGLPRQAWLDSPRWAMLAVVVITIWKGAGFQMVIWLAGLQSIPKELLEAAEIDGAGRWRTFRHVTLPLLFPTTFFLVVTGVIGGFQVFTPMYVITEGGPMGATDVAVFHIYQRAFKEFSMGYASAQAWVLFAVIFAATLIQLWYARRRGESSLG</sequence>
<feature type="transmembrane region" description="Helical" evidence="7">
    <location>
        <begin position="232"/>
        <end position="254"/>
    </location>
</feature>
<evidence type="ECO:0000256" key="3">
    <source>
        <dbReference type="ARBA" id="ARBA00022475"/>
    </source>
</evidence>
<feature type="transmembrane region" description="Helical" evidence="7">
    <location>
        <begin position="99"/>
        <end position="120"/>
    </location>
</feature>
<dbReference type="STRING" id="117157.SAMN04489717_4531"/>
<evidence type="ECO:0000256" key="5">
    <source>
        <dbReference type="ARBA" id="ARBA00022989"/>
    </source>
</evidence>
<gene>
    <name evidence="9" type="ORF">SAMN04489717_4531</name>
</gene>
<dbReference type="CDD" id="cd06261">
    <property type="entry name" value="TM_PBP2"/>
    <property type="match status" value="1"/>
</dbReference>
<evidence type="ECO:0000256" key="7">
    <source>
        <dbReference type="RuleBase" id="RU363032"/>
    </source>
</evidence>
<dbReference type="InterPro" id="IPR000515">
    <property type="entry name" value="MetI-like"/>
</dbReference>
<dbReference type="AlphaFoldDB" id="A0A1H1WIC6"/>
<evidence type="ECO:0000256" key="2">
    <source>
        <dbReference type="ARBA" id="ARBA00022448"/>
    </source>
</evidence>
<dbReference type="Gene3D" id="1.10.3720.10">
    <property type="entry name" value="MetI-like"/>
    <property type="match status" value="1"/>
</dbReference>
<evidence type="ECO:0000256" key="4">
    <source>
        <dbReference type="ARBA" id="ARBA00022692"/>
    </source>
</evidence>
<dbReference type="InterPro" id="IPR035906">
    <property type="entry name" value="MetI-like_sf"/>
</dbReference>